<dbReference type="RefSeq" id="WP_089053908.1">
    <property type="nucleotide sequence ID" value="NZ_MUHA01000010.1"/>
</dbReference>
<comment type="caution">
    <text evidence="1">The sequence shown here is derived from an EMBL/GenBank/DDBJ whole genome shotgun (WGS) entry which is preliminary data.</text>
</comment>
<proteinExistence type="predicted"/>
<evidence type="ECO:0000313" key="1">
    <source>
        <dbReference type="EMBL" id="OXB00392.1"/>
    </source>
</evidence>
<name>A0A226I3P5_9FLAO</name>
<dbReference type="SUPFAM" id="SSF56935">
    <property type="entry name" value="Porins"/>
    <property type="match status" value="1"/>
</dbReference>
<dbReference type="Proteomes" id="UP000198336">
    <property type="component" value="Unassembled WGS sequence"/>
</dbReference>
<organism evidence="1 2">
    <name type="scientific">Flavobacterium oncorhynchi</name>
    <dbReference type="NCBI Taxonomy" id="728056"/>
    <lineage>
        <taxon>Bacteria</taxon>
        <taxon>Pseudomonadati</taxon>
        <taxon>Bacteroidota</taxon>
        <taxon>Flavobacteriia</taxon>
        <taxon>Flavobacteriales</taxon>
        <taxon>Flavobacteriaceae</taxon>
        <taxon>Flavobacterium</taxon>
    </lineage>
</organism>
<gene>
    <name evidence="1" type="ORF">B0A75_08745</name>
</gene>
<evidence type="ECO:0008006" key="3">
    <source>
        <dbReference type="Google" id="ProtNLM"/>
    </source>
</evidence>
<dbReference type="EMBL" id="MUHA01000010">
    <property type="protein sequence ID" value="OXB00392.1"/>
    <property type="molecule type" value="Genomic_DNA"/>
</dbReference>
<protein>
    <recommendedName>
        <fullName evidence="3">Alpha-galactosidase NEW3 domain-containing protein</fullName>
    </recommendedName>
</protein>
<dbReference type="AlphaFoldDB" id="A0A226I3P5"/>
<evidence type="ECO:0000313" key="2">
    <source>
        <dbReference type="Proteomes" id="UP000198336"/>
    </source>
</evidence>
<sequence>MNKIIIILLFIIPYFFQAQNLAVNLVNQNEFLTPGKVQTLVFKITNPFSKDILVTPKVTLPKGWILAAAPYELDLAANETKIYLAAIQVPINASKGKDSMHLIINDKTNAILYSQDFALMVSQVQRITLDVISTPSYVKAGDTIHSFFILKNEGNVEENIFIETSAATFVKGDNPILLLPGMAATINAYQSTDLKQPKPSQNLIKLTASIKSDTTQSVFASQITNVIPAFPVNEDVWLRFPIRVAATYIGTQQRNDYDSGFQGEIYGRGALNEENTKFLEFRAIGPDRFGLTVFSQYEEYFINYKSNNFYVHLGDKIFYSSFLTEFSRYGRGIELRQKYKKLEVGGFYNKPRFFKDIKEEINVYAKVNFNAKNNIRYGYLLKRKDIDQEDHLHYVSGETNVFDKIGIQGEYAVSNNEKTQGTAWQLQAQTYFNDLNVSASYIYASPHFSGYYTDTQFFTSNVNYRVLPKLNLSANYQKDARNFERDTLYGAAPFREAFQIGIRYNYLKSGAVSLFSGTQEYEDRMEHKQFFYKERFNRIELTQDIYKFSVNFQMFFAETTNFLINSTGKTSIQTANVSYNYKRNSISLYGSYSTVSRYAAKDEKLFLYGGRINATIDDRWYLSLFYQNTYYLEEYYRDRNLLELALNYRISPRQQINMLSRYALAQKQLENKDFSFSVRYALDIHAPIKKVKEYGFFEGNITTLESAQIQGVKLHLGPYSAITDERGHFLFKNVKPDTYFLEIEQGTLGVKDITDIDIPAKVTIVEGGNYLDFGITKASNIKGIIILDDKDIANKEQSVIVEIISDNQVFRKICKITKPFDFTYLRPGDWKLKVYRSALDSKYKILTNEINLTLNPNEEKQVQIKISKTEKEIKYLQKPMKVGFNTSKDKK</sequence>
<accession>A0A226I3P5</accession>
<reference evidence="1 2" key="1">
    <citation type="submission" date="2016-11" db="EMBL/GenBank/DDBJ databases">
        <title>Whole genomes of Flavobacteriaceae.</title>
        <authorList>
            <person name="Stine C."/>
            <person name="Li C."/>
            <person name="Tadesse D."/>
        </authorList>
    </citation>
    <scope>NUCLEOTIDE SEQUENCE [LARGE SCALE GENOMIC DNA]</scope>
    <source>
        <strain evidence="1 2">CCUG 59446</strain>
    </source>
</reference>
<keyword evidence="2" id="KW-1185">Reference proteome</keyword>